<protein>
    <submittedName>
        <fullName evidence="8">ZIP zinc transporter-like protein</fullName>
    </submittedName>
</protein>
<evidence type="ECO:0000256" key="5">
    <source>
        <dbReference type="SAM" id="MobiDB-lite"/>
    </source>
</evidence>
<evidence type="ECO:0000256" key="7">
    <source>
        <dbReference type="SAM" id="SignalP"/>
    </source>
</evidence>
<dbReference type="Proteomes" id="UP000800094">
    <property type="component" value="Unassembled WGS sequence"/>
</dbReference>
<comment type="subcellular location">
    <subcellularLocation>
        <location evidence="1">Membrane</location>
        <topology evidence="1">Multi-pass membrane protein</topology>
    </subcellularLocation>
</comment>
<evidence type="ECO:0000256" key="4">
    <source>
        <dbReference type="ARBA" id="ARBA00023136"/>
    </source>
</evidence>
<evidence type="ECO:0000256" key="3">
    <source>
        <dbReference type="ARBA" id="ARBA00022989"/>
    </source>
</evidence>
<feature type="transmembrane region" description="Helical" evidence="6">
    <location>
        <begin position="115"/>
        <end position="139"/>
    </location>
</feature>
<keyword evidence="4 6" id="KW-0472">Membrane</keyword>
<feature type="transmembrane region" description="Helical" evidence="6">
    <location>
        <begin position="75"/>
        <end position="95"/>
    </location>
</feature>
<evidence type="ECO:0000256" key="1">
    <source>
        <dbReference type="ARBA" id="ARBA00004141"/>
    </source>
</evidence>
<dbReference type="GO" id="GO:0005385">
    <property type="term" value="F:zinc ion transmembrane transporter activity"/>
    <property type="evidence" value="ECO:0007669"/>
    <property type="project" value="TreeGrafter"/>
</dbReference>
<feature type="transmembrane region" description="Helical" evidence="6">
    <location>
        <begin position="361"/>
        <end position="384"/>
    </location>
</feature>
<feature type="compositionally biased region" description="Polar residues" evidence="5">
    <location>
        <begin position="202"/>
        <end position="215"/>
    </location>
</feature>
<evidence type="ECO:0000313" key="9">
    <source>
        <dbReference type="Proteomes" id="UP000800094"/>
    </source>
</evidence>
<keyword evidence="3 6" id="KW-1133">Transmembrane helix</keyword>
<dbReference type="AlphaFoldDB" id="A0A6A6IKJ7"/>
<dbReference type="PANTHER" id="PTHR16950:SF16">
    <property type="entry name" value="ZINC TRANSPORTER ZIP13"/>
    <property type="match status" value="1"/>
</dbReference>
<evidence type="ECO:0000313" key="8">
    <source>
        <dbReference type="EMBL" id="KAF2250916.1"/>
    </source>
</evidence>
<feature type="chain" id="PRO_5025692983" evidence="7">
    <location>
        <begin position="26"/>
        <end position="416"/>
    </location>
</feature>
<evidence type="ECO:0000256" key="6">
    <source>
        <dbReference type="SAM" id="Phobius"/>
    </source>
</evidence>
<dbReference type="InterPro" id="IPR003689">
    <property type="entry name" value="ZIP"/>
</dbReference>
<dbReference type="OrthoDB" id="200954at2759"/>
<gene>
    <name evidence="8" type="ORF">BU26DRAFT_562881</name>
</gene>
<dbReference type="PANTHER" id="PTHR16950">
    <property type="entry name" value="ZINC TRANSPORTER SLC39A7 HISTIDINE-RICH MEMBRANE PROTEIN KE4"/>
    <property type="match status" value="1"/>
</dbReference>
<name>A0A6A6IKJ7_9PLEO</name>
<sequence length="416" mass="43696">MVSRRNRTLITLSVFLAVWAWNASAAAVKGETGVNVGELSASQIEDQLQECPLVRALGEHKVATSPTTSSVTSRVFAFLFPGSPAVNALLATLYISGPPNFLLALCPPNIDPSSLSVMVAFAVGGLLGDTLFHLLPEIFLGEDEHDKVKFVMVEPNKNLLLGVAIMVGFVTFVAMDKGLRIATGGESGHDHSHGHSHEKTETAGQTTGSEMNGSKDSLRARKATANGITPPPTPVPAAEKEKEINASVKLGGYLNLIADFTHNITDGLAMSSSFYASPTIGATTTVAVFFHEIPHEVGDFALLIQSGFSKRAAMGAQFITALGALLGTCIGIAVQEFGGNSASADFQGPGLFGTSLQWGDMLLPFTAGTFLYVGTVAVIPELLETGPEKGKELRKTLTQFAAMFAGAGIMLAISWS</sequence>
<dbReference type="GO" id="GO:0016020">
    <property type="term" value="C:membrane"/>
    <property type="evidence" value="ECO:0007669"/>
    <property type="project" value="UniProtKB-SubCell"/>
</dbReference>
<dbReference type="GeneID" id="54586410"/>
<reference evidence="8" key="1">
    <citation type="journal article" date="2020" name="Stud. Mycol.">
        <title>101 Dothideomycetes genomes: a test case for predicting lifestyles and emergence of pathogens.</title>
        <authorList>
            <person name="Haridas S."/>
            <person name="Albert R."/>
            <person name="Binder M."/>
            <person name="Bloem J."/>
            <person name="Labutti K."/>
            <person name="Salamov A."/>
            <person name="Andreopoulos B."/>
            <person name="Baker S."/>
            <person name="Barry K."/>
            <person name="Bills G."/>
            <person name="Bluhm B."/>
            <person name="Cannon C."/>
            <person name="Castanera R."/>
            <person name="Culley D."/>
            <person name="Daum C."/>
            <person name="Ezra D."/>
            <person name="Gonzalez J."/>
            <person name="Henrissat B."/>
            <person name="Kuo A."/>
            <person name="Liang C."/>
            <person name="Lipzen A."/>
            <person name="Lutzoni F."/>
            <person name="Magnuson J."/>
            <person name="Mondo S."/>
            <person name="Nolan M."/>
            <person name="Ohm R."/>
            <person name="Pangilinan J."/>
            <person name="Park H.-J."/>
            <person name="Ramirez L."/>
            <person name="Alfaro M."/>
            <person name="Sun H."/>
            <person name="Tritt A."/>
            <person name="Yoshinaga Y."/>
            <person name="Zwiers L.-H."/>
            <person name="Turgeon B."/>
            <person name="Goodwin S."/>
            <person name="Spatafora J."/>
            <person name="Crous P."/>
            <person name="Grigoriev I."/>
        </authorList>
    </citation>
    <scope>NUCLEOTIDE SEQUENCE</scope>
    <source>
        <strain evidence="8">CBS 122368</strain>
    </source>
</reference>
<feature type="transmembrane region" description="Helical" evidence="6">
    <location>
        <begin position="312"/>
        <end position="334"/>
    </location>
</feature>
<keyword evidence="7" id="KW-0732">Signal</keyword>
<feature type="compositionally biased region" description="Basic and acidic residues" evidence="5">
    <location>
        <begin position="187"/>
        <end position="201"/>
    </location>
</feature>
<dbReference type="Pfam" id="PF02535">
    <property type="entry name" value="Zip"/>
    <property type="match status" value="1"/>
</dbReference>
<keyword evidence="2 6" id="KW-0812">Transmembrane</keyword>
<dbReference type="RefSeq" id="XP_033685920.1">
    <property type="nucleotide sequence ID" value="XM_033833080.1"/>
</dbReference>
<accession>A0A6A6IKJ7</accession>
<proteinExistence type="predicted"/>
<dbReference type="EMBL" id="ML987193">
    <property type="protein sequence ID" value="KAF2250916.1"/>
    <property type="molecule type" value="Genomic_DNA"/>
</dbReference>
<dbReference type="GO" id="GO:0006882">
    <property type="term" value="P:intracellular zinc ion homeostasis"/>
    <property type="evidence" value="ECO:0007669"/>
    <property type="project" value="TreeGrafter"/>
</dbReference>
<keyword evidence="9" id="KW-1185">Reference proteome</keyword>
<organism evidence="8 9">
    <name type="scientific">Trematosphaeria pertusa</name>
    <dbReference type="NCBI Taxonomy" id="390896"/>
    <lineage>
        <taxon>Eukaryota</taxon>
        <taxon>Fungi</taxon>
        <taxon>Dikarya</taxon>
        <taxon>Ascomycota</taxon>
        <taxon>Pezizomycotina</taxon>
        <taxon>Dothideomycetes</taxon>
        <taxon>Pleosporomycetidae</taxon>
        <taxon>Pleosporales</taxon>
        <taxon>Massarineae</taxon>
        <taxon>Trematosphaeriaceae</taxon>
        <taxon>Trematosphaeria</taxon>
    </lineage>
</organism>
<feature type="region of interest" description="Disordered" evidence="5">
    <location>
        <begin position="184"/>
        <end position="217"/>
    </location>
</feature>
<evidence type="ECO:0000256" key="2">
    <source>
        <dbReference type="ARBA" id="ARBA00022692"/>
    </source>
</evidence>
<feature type="transmembrane region" description="Helical" evidence="6">
    <location>
        <begin position="159"/>
        <end position="175"/>
    </location>
</feature>
<feature type="transmembrane region" description="Helical" evidence="6">
    <location>
        <begin position="396"/>
        <end position="415"/>
    </location>
</feature>
<feature type="signal peptide" evidence="7">
    <location>
        <begin position="1"/>
        <end position="25"/>
    </location>
</feature>